<feature type="compositionally biased region" description="Acidic residues" evidence="1">
    <location>
        <begin position="112"/>
        <end position="122"/>
    </location>
</feature>
<organism evidence="2 3">
    <name type="scientific">Protopolystoma xenopodis</name>
    <dbReference type="NCBI Taxonomy" id="117903"/>
    <lineage>
        <taxon>Eukaryota</taxon>
        <taxon>Metazoa</taxon>
        <taxon>Spiralia</taxon>
        <taxon>Lophotrochozoa</taxon>
        <taxon>Platyhelminthes</taxon>
        <taxon>Monogenea</taxon>
        <taxon>Polyopisthocotylea</taxon>
        <taxon>Polystomatidea</taxon>
        <taxon>Polystomatidae</taxon>
        <taxon>Protopolystoma</taxon>
    </lineage>
</organism>
<proteinExistence type="predicted"/>
<feature type="non-terminal residue" evidence="2">
    <location>
        <position position="252"/>
    </location>
</feature>
<evidence type="ECO:0000256" key="1">
    <source>
        <dbReference type="SAM" id="MobiDB-lite"/>
    </source>
</evidence>
<dbReference type="AlphaFoldDB" id="A0A448WKQ8"/>
<comment type="caution">
    <text evidence="2">The sequence shown here is derived from an EMBL/GenBank/DDBJ whole genome shotgun (WGS) entry which is preliminary data.</text>
</comment>
<keyword evidence="3" id="KW-1185">Reference proteome</keyword>
<evidence type="ECO:0000313" key="2">
    <source>
        <dbReference type="EMBL" id="VEL14163.1"/>
    </source>
</evidence>
<evidence type="ECO:0000313" key="3">
    <source>
        <dbReference type="Proteomes" id="UP000784294"/>
    </source>
</evidence>
<feature type="region of interest" description="Disordered" evidence="1">
    <location>
        <begin position="42"/>
        <end position="169"/>
    </location>
</feature>
<accession>A0A448WKQ8</accession>
<dbReference type="OrthoDB" id="6280488at2759"/>
<name>A0A448WKQ8_9PLAT</name>
<gene>
    <name evidence="2" type="ORF">PXEA_LOCUS7603</name>
</gene>
<protein>
    <submittedName>
        <fullName evidence="2">Uncharacterized protein</fullName>
    </submittedName>
</protein>
<feature type="compositionally biased region" description="Polar residues" evidence="1">
    <location>
        <begin position="44"/>
        <end position="55"/>
    </location>
</feature>
<dbReference type="EMBL" id="CAAALY010020188">
    <property type="protein sequence ID" value="VEL14163.1"/>
    <property type="molecule type" value="Genomic_DNA"/>
</dbReference>
<feature type="compositionally biased region" description="Polar residues" evidence="1">
    <location>
        <begin position="129"/>
        <end position="141"/>
    </location>
</feature>
<dbReference type="Proteomes" id="UP000784294">
    <property type="component" value="Unassembled WGS sequence"/>
</dbReference>
<sequence>AASGLVFGPHLPPVGKHLGKVHSTIGSGSGNLPLLIMGKARGNKTMSGSSKSSDGGRNGELTSGVEPACFQTDRSEASLTSNMSKTVGEEVSEFRHNTAQSQAEIINSAGDCADDEEDDAMDTDPPSADDSSLTGPNSTLTDIPLPKEGKLSSANKKRAQPVKASTASASLAVSSASAPLKYIGPQVTPEIAKKFGLQFSKEETPTGSKRKINSLSAIQAKRVANPTVFDEVKPPDFIIPPDKVEEYKGDSK</sequence>
<reference evidence="2" key="1">
    <citation type="submission" date="2018-11" db="EMBL/GenBank/DDBJ databases">
        <authorList>
            <consortium name="Pathogen Informatics"/>
        </authorList>
    </citation>
    <scope>NUCLEOTIDE SEQUENCE</scope>
</reference>